<sequence>MDPLFLRLAIRAVLRTISPRRTSSPQAISGLQLSLLGRDNGRKSSATDTVNRDFIHKLPREVLAMIFLALRDAYAVPMYQCDFQWYNNVYRWYSQTKLVCRLWREVSQEYCMLWTVIEASLPERHFLINKAKTAPLTVIYNPGAVDTEIPPFFEGYHSEFPRIKSLALIGARQWYNAFKDVQVLPKLEELRLYRRALGHEDPKFLLQDLAMSFPALTTVDILGYRFLPHYSIFSHNIRSLRLALNFEERSEVDGLYQATMAIVQKMPLLEHLGLHGVLTGYDAAINHPQIVLPHLHCLSVSAPPESCLALLSMLKFPNDTHMDIKCIDVNLTDWAHIPKLFSVLRTKLDGSDTLGDFHSVESLIVQGCPIVPQHRSMILMHCLKTQNPYGPWRPNENTAFFCQSLGYVEHAIESPAFTNWREDKMMGVRLVLVTEEGPMVFPDKWFSIYCHDWPLHSVKTCTVGLGYVSVPEVRRLCPEITTLFLDTEVYAEFCGVQFPHTVTRSVGDDSPSLAKTDGEKRKIPKFLSHLPWLETLTLLLPTVGSEDSDELIQIHMGYLTQAGILKNTIKQLKFVRNHRPVSFFDKGTMEVISWDLNLPIYRYEQVELDGMIYL</sequence>
<proteinExistence type="predicted"/>
<evidence type="ECO:0000313" key="1">
    <source>
        <dbReference type="EMBL" id="KAI0091403.1"/>
    </source>
</evidence>
<protein>
    <submittedName>
        <fullName evidence="1">Uncharacterized protein</fullName>
    </submittedName>
</protein>
<accession>A0ACB8UAZ5</accession>
<organism evidence="1 2">
    <name type="scientific">Irpex rosettiformis</name>
    <dbReference type="NCBI Taxonomy" id="378272"/>
    <lineage>
        <taxon>Eukaryota</taxon>
        <taxon>Fungi</taxon>
        <taxon>Dikarya</taxon>
        <taxon>Basidiomycota</taxon>
        <taxon>Agaricomycotina</taxon>
        <taxon>Agaricomycetes</taxon>
        <taxon>Polyporales</taxon>
        <taxon>Irpicaceae</taxon>
        <taxon>Irpex</taxon>
    </lineage>
</organism>
<comment type="caution">
    <text evidence="1">The sequence shown here is derived from an EMBL/GenBank/DDBJ whole genome shotgun (WGS) entry which is preliminary data.</text>
</comment>
<keyword evidence="2" id="KW-1185">Reference proteome</keyword>
<reference evidence="1" key="1">
    <citation type="journal article" date="2021" name="Environ. Microbiol.">
        <title>Gene family expansions and transcriptome signatures uncover fungal adaptations to wood decay.</title>
        <authorList>
            <person name="Hage H."/>
            <person name="Miyauchi S."/>
            <person name="Viragh M."/>
            <person name="Drula E."/>
            <person name="Min B."/>
            <person name="Chaduli D."/>
            <person name="Navarro D."/>
            <person name="Favel A."/>
            <person name="Norest M."/>
            <person name="Lesage-Meessen L."/>
            <person name="Balint B."/>
            <person name="Merenyi Z."/>
            <person name="de Eugenio L."/>
            <person name="Morin E."/>
            <person name="Martinez A.T."/>
            <person name="Baldrian P."/>
            <person name="Stursova M."/>
            <person name="Martinez M.J."/>
            <person name="Novotny C."/>
            <person name="Magnuson J.K."/>
            <person name="Spatafora J.W."/>
            <person name="Maurice S."/>
            <person name="Pangilinan J."/>
            <person name="Andreopoulos W."/>
            <person name="LaButti K."/>
            <person name="Hundley H."/>
            <person name="Na H."/>
            <person name="Kuo A."/>
            <person name="Barry K."/>
            <person name="Lipzen A."/>
            <person name="Henrissat B."/>
            <person name="Riley R."/>
            <person name="Ahrendt S."/>
            <person name="Nagy L.G."/>
            <person name="Grigoriev I.V."/>
            <person name="Martin F."/>
            <person name="Rosso M.N."/>
        </authorList>
    </citation>
    <scope>NUCLEOTIDE SEQUENCE</scope>
    <source>
        <strain evidence="1">CBS 384.51</strain>
    </source>
</reference>
<name>A0ACB8UAZ5_9APHY</name>
<dbReference type="EMBL" id="MU274905">
    <property type="protein sequence ID" value="KAI0091403.1"/>
    <property type="molecule type" value="Genomic_DNA"/>
</dbReference>
<evidence type="ECO:0000313" key="2">
    <source>
        <dbReference type="Proteomes" id="UP001055072"/>
    </source>
</evidence>
<dbReference type="Proteomes" id="UP001055072">
    <property type="component" value="Unassembled WGS sequence"/>
</dbReference>
<gene>
    <name evidence="1" type="ORF">BDY19DRAFT_624412</name>
</gene>